<comment type="subcellular location">
    <subcellularLocation>
        <location evidence="1">Membrane</location>
        <topology evidence="1">Multi-pass membrane protein</topology>
    </subcellularLocation>
</comment>
<sequence length="144" mass="15470">MVAPLTPWLIADLAPTMNEGAAAAILMSSYIAGTFVSSLISGPLSDRIGRRPVFIGGLIIYTTSFFLVANAWNIDSFASFRALSGLATGLRPVMIAYLSETSLHDDMPFYGMIMSTVVSLGVSLGPVVVLWHFGSFGHRFMYLG</sequence>
<evidence type="ECO:0000256" key="2">
    <source>
        <dbReference type="ARBA" id="ARBA00022692"/>
    </source>
</evidence>
<dbReference type="InterPro" id="IPR005829">
    <property type="entry name" value="Sugar_transporter_CS"/>
</dbReference>
<protein>
    <recommendedName>
        <fullName evidence="6">Major facilitator superfamily (MFS) profile domain-containing protein</fullName>
    </recommendedName>
</protein>
<evidence type="ECO:0000259" key="6">
    <source>
        <dbReference type="PROSITE" id="PS50850"/>
    </source>
</evidence>
<keyword evidence="3 5" id="KW-1133">Transmembrane helix</keyword>
<keyword evidence="4 5" id="KW-0472">Membrane</keyword>
<dbReference type="GO" id="GO:0022857">
    <property type="term" value="F:transmembrane transporter activity"/>
    <property type="evidence" value="ECO:0007669"/>
    <property type="project" value="InterPro"/>
</dbReference>
<organism evidence="7 8">
    <name type="scientific">Perkinsus chesapeaki</name>
    <name type="common">Clam parasite</name>
    <name type="synonym">Perkinsus andrewsi</name>
    <dbReference type="NCBI Taxonomy" id="330153"/>
    <lineage>
        <taxon>Eukaryota</taxon>
        <taxon>Sar</taxon>
        <taxon>Alveolata</taxon>
        <taxon>Perkinsozoa</taxon>
        <taxon>Perkinsea</taxon>
        <taxon>Perkinsida</taxon>
        <taxon>Perkinsidae</taxon>
        <taxon>Perkinsus</taxon>
    </lineage>
</organism>
<dbReference type="PROSITE" id="PS50850">
    <property type="entry name" value="MFS"/>
    <property type="match status" value="1"/>
</dbReference>
<accession>A0A7J6LKV0</accession>
<name>A0A7J6LKV0_PERCH</name>
<dbReference type="InterPro" id="IPR020846">
    <property type="entry name" value="MFS_dom"/>
</dbReference>
<evidence type="ECO:0000256" key="3">
    <source>
        <dbReference type="ARBA" id="ARBA00022989"/>
    </source>
</evidence>
<dbReference type="PANTHER" id="PTHR23501:SF169">
    <property type="entry name" value="SLR0616 PROTEIN"/>
    <property type="match status" value="1"/>
</dbReference>
<feature type="transmembrane region" description="Helical" evidence="5">
    <location>
        <begin position="20"/>
        <end position="41"/>
    </location>
</feature>
<dbReference type="EMBL" id="JAAPAO010000435">
    <property type="protein sequence ID" value="KAF4659888.1"/>
    <property type="molecule type" value="Genomic_DNA"/>
</dbReference>
<reference evidence="7 8" key="1">
    <citation type="submission" date="2020-04" db="EMBL/GenBank/DDBJ databases">
        <title>Perkinsus chesapeaki whole genome sequence.</title>
        <authorList>
            <person name="Bogema D.R."/>
        </authorList>
    </citation>
    <scope>NUCLEOTIDE SEQUENCE [LARGE SCALE GENOMIC DNA]</scope>
    <source>
        <strain evidence="7">ATCC PRA-425</strain>
    </source>
</reference>
<dbReference type="Pfam" id="PF07690">
    <property type="entry name" value="MFS_1"/>
    <property type="match status" value="1"/>
</dbReference>
<dbReference type="InterPro" id="IPR011701">
    <property type="entry name" value="MFS"/>
</dbReference>
<keyword evidence="8" id="KW-1185">Reference proteome</keyword>
<dbReference type="Proteomes" id="UP000591131">
    <property type="component" value="Unassembled WGS sequence"/>
</dbReference>
<dbReference type="PANTHER" id="PTHR23501">
    <property type="entry name" value="MAJOR FACILITATOR SUPERFAMILY"/>
    <property type="match status" value="1"/>
</dbReference>
<proteinExistence type="predicted"/>
<evidence type="ECO:0000256" key="1">
    <source>
        <dbReference type="ARBA" id="ARBA00004141"/>
    </source>
</evidence>
<dbReference type="InterPro" id="IPR036259">
    <property type="entry name" value="MFS_trans_sf"/>
</dbReference>
<keyword evidence="2 5" id="KW-0812">Transmembrane</keyword>
<dbReference type="SUPFAM" id="SSF103473">
    <property type="entry name" value="MFS general substrate transporter"/>
    <property type="match status" value="1"/>
</dbReference>
<evidence type="ECO:0000313" key="7">
    <source>
        <dbReference type="EMBL" id="KAF4659888.1"/>
    </source>
</evidence>
<feature type="transmembrane region" description="Helical" evidence="5">
    <location>
        <begin position="110"/>
        <end position="133"/>
    </location>
</feature>
<dbReference type="Gene3D" id="1.20.1250.20">
    <property type="entry name" value="MFS general substrate transporter like domains"/>
    <property type="match status" value="1"/>
</dbReference>
<evidence type="ECO:0000313" key="8">
    <source>
        <dbReference type="Proteomes" id="UP000591131"/>
    </source>
</evidence>
<dbReference type="AlphaFoldDB" id="A0A7J6LKV0"/>
<feature type="domain" description="Major facilitator superfamily (MFS) profile" evidence="6">
    <location>
        <begin position="1"/>
        <end position="144"/>
    </location>
</feature>
<gene>
    <name evidence="7" type="ORF">FOL47_007394</name>
</gene>
<dbReference type="PROSITE" id="PS00216">
    <property type="entry name" value="SUGAR_TRANSPORT_1"/>
    <property type="match status" value="1"/>
</dbReference>
<comment type="caution">
    <text evidence="7">The sequence shown here is derived from an EMBL/GenBank/DDBJ whole genome shotgun (WGS) entry which is preliminary data.</text>
</comment>
<evidence type="ECO:0000256" key="5">
    <source>
        <dbReference type="SAM" id="Phobius"/>
    </source>
</evidence>
<dbReference type="OrthoDB" id="419174at2759"/>
<feature type="transmembrane region" description="Helical" evidence="5">
    <location>
        <begin position="53"/>
        <end position="72"/>
    </location>
</feature>
<evidence type="ECO:0000256" key="4">
    <source>
        <dbReference type="ARBA" id="ARBA00023136"/>
    </source>
</evidence>
<dbReference type="GO" id="GO:0005886">
    <property type="term" value="C:plasma membrane"/>
    <property type="evidence" value="ECO:0007669"/>
    <property type="project" value="TreeGrafter"/>
</dbReference>